<feature type="domain" description="HNH nuclease" evidence="1">
    <location>
        <begin position="203"/>
        <end position="251"/>
    </location>
</feature>
<comment type="caution">
    <text evidence="2">The sequence shown here is derived from an EMBL/GenBank/DDBJ whole genome shotgun (WGS) entry which is preliminary data.</text>
</comment>
<dbReference type="RefSeq" id="WP_126025032.1">
    <property type="nucleotide sequence ID" value="NZ_RXFT01000016.1"/>
</dbReference>
<sequence length="307" mass="34744">MKFWAGVTDNAWFNFLSQSAPDEVNFWQPRGAATYAALEPGTPFLFKLKRPYHHIAGGGYFVKSTSLPLSIAWEAFGPKNGAAQRGIFEKMIRSLLVDPTVRDPEIGCTVLAQPFFWTREAWIPDPIDFAANIVRGRYYDTAEPPGAQLWAEVQSRLMALFNEPLRAGEPELTERYGAPIPVRPRLGQGAFRVLVTDAYQRRCALTGESTLPVLEAAHIQPYAESGPHDPANGLLLRSDFHKLFDIGLVTVTPDHRIEVSPRIREEWFNGKAYYRLHGQPLSRLPEHPDHRPGEAYLRWHNENRFVG</sequence>
<keyword evidence="2" id="KW-0378">Hydrolase</keyword>
<evidence type="ECO:0000313" key="3">
    <source>
        <dbReference type="Proteomes" id="UP000281118"/>
    </source>
</evidence>
<organism evidence="2 3">
    <name type="scientific">Variovorax guangxiensis</name>
    <dbReference type="NCBI Taxonomy" id="1775474"/>
    <lineage>
        <taxon>Bacteria</taxon>
        <taxon>Pseudomonadati</taxon>
        <taxon>Pseudomonadota</taxon>
        <taxon>Betaproteobacteria</taxon>
        <taxon>Burkholderiales</taxon>
        <taxon>Comamonadaceae</taxon>
        <taxon>Variovorax</taxon>
    </lineage>
</organism>
<keyword evidence="2" id="KW-0255">Endonuclease</keyword>
<evidence type="ECO:0000259" key="1">
    <source>
        <dbReference type="Pfam" id="PF13391"/>
    </source>
</evidence>
<name>A0A3S0ZS64_9BURK</name>
<dbReference type="InterPro" id="IPR003615">
    <property type="entry name" value="HNH_nuc"/>
</dbReference>
<dbReference type="OrthoDB" id="9811869at2"/>
<dbReference type="GO" id="GO:0004519">
    <property type="term" value="F:endonuclease activity"/>
    <property type="evidence" value="ECO:0007669"/>
    <property type="project" value="UniProtKB-KW"/>
</dbReference>
<protein>
    <submittedName>
        <fullName evidence="2">HNH endonuclease</fullName>
    </submittedName>
</protein>
<proteinExistence type="predicted"/>
<keyword evidence="2" id="KW-0540">Nuclease</keyword>
<dbReference type="AlphaFoldDB" id="A0A3S0ZS64"/>
<accession>A0A3S0ZS64</accession>
<reference evidence="2 3" key="1">
    <citation type="submission" date="2018-12" db="EMBL/GenBank/DDBJ databases">
        <title>The genome sequences of Variovorax guangxiensis DSM 27352.</title>
        <authorList>
            <person name="Gao J."/>
            <person name="Sun J."/>
        </authorList>
    </citation>
    <scope>NUCLEOTIDE SEQUENCE [LARGE SCALE GENOMIC DNA]</scope>
    <source>
        <strain evidence="2 3">DSM 27352</strain>
    </source>
</reference>
<evidence type="ECO:0000313" key="2">
    <source>
        <dbReference type="EMBL" id="RUR70932.1"/>
    </source>
</evidence>
<gene>
    <name evidence="2" type="ORF">EJP67_28125</name>
</gene>
<dbReference type="EMBL" id="RXFT01000016">
    <property type="protein sequence ID" value="RUR70932.1"/>
    <property type="molecule type" value="Genomic_DNA"/>
</dbReference>
<dbReference type="Proteomes" id="UP000281118">
    <property type="component" value="Unassembled WGS sequence"/>
</dbReference>
<dbReference type="Pfam" id="PF13391">
    <property type="entry name" value="HNH_2"/>
    <property type="match status" value="1"/>
</dbReference>